<dbReference type="Proteomes" id="UP000238081">
    <property type="component" value="Unassembled WGS sequence"/>
</dbReference>
<dbReference type="KEGG" id="cbut:ATN24_12080"/>
<dbReference type="EMBL" id="LRDH01000096">
    <property type="protein sequence ID" value="PPV15892.1"/>
    <property type="molecule type" value="Genomic_DNA"/>
</dbReference>
<proteinExistence type="predicted"/>
<dbReference type="RefSeq" id="WP_043661318.1">
    <property type="nucleotide sequence ID" value="NZ_BTGE01000006.1"/>
</dbReference>
<evidence type="ECO:0000313" key="1">
    <source>
        <dbReference type="EMBL" id="PPV15892.1"/>
    </source>
</evidence>
<reference evidence="1 2" key="1">
    <citation type="submission" date="2016-01" db="EMBL/GenBank/DDBJ databases">
        <title>Characterization of the Clostridium difficile lineages that are prevalent in Hong Kong and China.</title>
        <authorList>
            <person name="Kwok J.S.-L."/>
            <person name="Lam W.-Y."/>
            <person name="Ip M."/>
            <person name="Chan T.-F."/>
            <person name="Hawkey P.M."/>
            <person name="Tsui S.K.-W."/>
        </authorList>
    </citation>
    <scope>NUCLEOTIDE SEQUENCE [LARGE SCALE GENOMIC DNA]</scope>
    <source>
        <strain evidence="1 2">300064</strain>
    </source>
</reference>
<sequence length="119" mass="13745">MKSKLKYIAIVLLMLSAFAQICLNNILIKRINIKPVSAQVIKKYKDLTQLNREISELNNTSILSADKKNNIWYTQLKISGDKQIILEEIKKLEKYEINNYIISKNNTENCVIIDICGNE</sequence>
<gene>
    <name evidence="1" type="ORF">AWN73_02060</name>
</gene>
<evidence type="ECO:0000313" key="2">
    <source>
        <dbReference type="Proteomes" id="UP000238081"/>
    </source>
</evidence>
<accession>A0A0A6Q182</accession>
<organism evidence="1 2">
    <name type="scientific">Clostridium butyricum</name>
    <dbReference type="NCBI Taxonomy" id="1492"/>
    <lineage>
        <taxon>Bacteria</taxon>
        <taxon>Bacillati</taxon>
        <taxon>Bacillota</taxon>
        <taxon>Clostridia</taxon>
        <taxon>Eubacteriales</taxon>
        <taxon>Clostridiaceae</taxon>
        <taxon>Clostridium</taxon>
    </lineage>
</organism>
<name>A0A0A6Q182_CLOBU</name>
<dbReference type="AlphaFoldDB" id="A0A0A6Q182"/>
<protein>
    <submittedName>
        <fullName evidence="1">Uncharacterized protein</fullName>
    </submittedName>
</protein>
<comment type="caution">
    <text evidence="1">The sequence shown here is derived from an EMBL/GenBank/DDBJ whole genome shotgun (WGS) entry which is preliminary data.</text>
</comment>